<evidence type="ECO:0000313" key="1">
    <source>
        <dbReference type="EMBL" id="KAF2009380.1"/>
    </source>
</evidence>
<dbReference type="AlphaFoldDB" id="A0A6A5X8Z7"/>
<dbReference type="EMBL" id="ML978078">
    <property type="protein sequence ID" value="KAF2009380.1"/>
    <property type="molecule type" value="Genomic_DNA"/>
</dbReference>
<name>A0A6A5X8Z7_9PLEO</name>
<protein>
    <submittedName>
        <fullName evidence="1">Uncharacterized protein</fullName>
    </submittedName>
</protein>
<accession>A0A6A5X8Z7</accession>
<dbReference type="RefSeq" id="XP_033377719.1">
    <property type="nucleotide sequence ID" value="XM_033534588.1"/>
</dbReference>
<sequence length="193" mass="22090">MSNVCMYGCIVSLADRLCHKNISPDRHIHMYCSCSLHAVEHMHTYVHSYLHMCIYVCTHNTSTSTQESHHPYHPKSLVSKHTNSRRSALSGTYLMYPYRIANNGNPKPRHDHQPDLPRLSHAHVFSLPRSPPPLRSLCQPRTPRATPLIPTPTLLPLPFAFHCPAVMQIQISLPKSFSMIFPSRKKDKRLLLI</sequence>
<organism evidence="1 2">
    <name type="scientific">Aaosphaeria arxii CBS 175.79</name>
    <dbReference type="NCBI Taxonomy" id="1450172"/>
    <lineage>
        <taxon>Eukaryota</taxon>
        <taxon>Fungi</taxon>
        <taxon>Dikarya</taxon>
        <taxon>Ascomycota</taxon>
        <taxon>Pezizomycotina</taxon>
        <taxon>Dothideomycetes</taxon>
        <taxon>Pleosporomycetidae</taxon>
        <taxon>Pleosporales</taxon>
        <taxon>Pleosporales incertae sedis</taxon>
        <taxon>Aaosphaeria</taxon>
    </lineage>
</organism>
<reference evidence="1" key="1">
    <citation type="journal article" date="2020" name="Stud. Mycol.">
        <title>101 Dothideomycetes genomes: a test case for predicting lifestyles and emergence of pathogens.</title>
        <authorList>
            <person name="Haridas S."/>
            <person name="Albert R."/>
            <person name="Binder M."/>
            <person name="Bloem J."/>
            <person name="Labutti K."/>
            <person name="Salamov A."/>
            <person name="Andreopoulos B."/>
            <person name="Baker S."/>
            <person name="Barry K."/>
            <person name="Bills G."/>
            <person name="Bluhm B."/>
            <person name="Cannon C."/>
            <person name="Castanera R."/>
            <person name="Culley D."/>
            <person name="Daum C."/>
            <person name="Ezra D."/>
            <person name="Gonzalez J."/>
            <person name="Henrissat B."/>
            <person name="Kuo A."/>
            <person name="Liang C."/>
            <person name="Lipzen A."/>
            <person name="Lutzoni F."/>
            <person name="Magnuson J."/>
            <person name="Mondo S."/>
            <person name="Nolan M."/>
            <person name="Ohm R."/>
            <person name="Pangilinan J."/>
            <person name="Park H.-J."/>
            <person name="Ramirez L."/>
            <person name="Alfaro M."/>
            <person name="Sun H."/>
            <person name="Tritt A."/>
            <person name="Yoshinaga Y."/>
            <person name="Zwiers L.-H."/>
            <person name="Turgeon B."/>
            <person name="Goodwin S."/>
            <person name="Spatafora J."/>
            <person name="Crous P."/>
            <person name="Grigoriev I."/>
        </authorList>
    </citation>
    <scope>NUCLEOTIDE SEQUENCE</scope>
    <source>
        <strain evidence="1">CBS 175.79</strain>
    </source>
</reference>
<gene>
    <name evidence="1" type="ORF">BU24DRAFT_74201</name>
</gene>
<proteinExistence type="predicted"/>
<evidence type="ECO:0000313" key="2">
    <source>
        <dbReference type="Proteomes" id="UP000799778"/>
    </source>
</evidence>
<dbReference type="GeneID" id="54291985"/>
<keyword evidence="2" id="KW-1185">Reference proteome</keyword>
<dbReference type="Proteomes" id="UP000799778">
    <property type="component" value="Unassembled WGS sequence"/>
</dbReference>